<organism evidence="1 2">
    <name type="scientific">Linum trigynum</name>
    <dbReference type="NCBI Taxonomy" id="586398"/>
    <lineage>
        <taxon>Eukaryota</taxon>
        <taxon>Viridiplantae</taxon>
        <taxon>Streptophyta</taxon>
        <taxon>Embryophyta</taxon>
        <taxon>Tracheophyta</taxon>
        <taxon>Spermatophyta</taxon>
        <taxon>Magnoliopsida</taxon>
        <taxon>eudicotyledons</taxon>
        <taxon>Gunneridae</taxon>
        <taxon>Pentapetalae</taxon>
        <taxon>rosids</taxon>
        <taxon>fabids</taxon>
        <taxon>Malpighiales</taxon>
        <taxon>Linaceae</taxon>
        <taxon>Linum</taxon>
    </lineage>
</organism>
<dbReference type="Proteomes" id="UP001497516">
    <property type="component" value="Chromosome 7"/>
</dbReference>
<keyword evidence="2" id="KW-1185">Reference proteome</keyword>
<evidence type="ECO:0000313" key="2">
    <source>
        <dbReference type="Proteomes" id="UP001497516"/>
    </source>
</evidence>
<name>A0AAV2FS43_9ROSI</name>
<dbReference type="AlphaFoldDB" id="A0AAV2FS43"/>
<gene>
    <name evidence="1" type="ORF">LTRI10_LOCUS40563</name>
</gene>
<dbReference type="EMBL" id="OZ034820">
    <property type="protein sequence ID" value="CAL1400433.1"/>
    <property type="molecule type" value="Genomic_DNA"/>
</dbReference>
<sequence>MTCSDAKRDSEVTLILLLFRQLVLNEDRALLTQGDGSEVFKILLICKKPFRYLEYLGMYAIASKKGIVIWSLLSISMNFPHSASKWSLCTLVGKERGGSYSDRQTLVVALAMPS</sequence>
<accession>A0AAV2FS43</accession>
<reference evidence="1 2" key="1">
    <citation type="submission" date="2024-04" db="EMBL/GenBank/DDBJ databases">
        <authorList>
            <person name="Fracassetti M."/>
        </authorList>
    </citation>
    <scope>NUCLEOTIDE SEQUENCE [LARGE SCALE GENOMIC DNA]</scope>
</reference>
<protein>
    <submittedName>
        <fullName evidence="1">Uncharacterized protein</fullName>
    </submittedName>
</protein>
<evidence type="ECO:0000313" key="1">
    <source>
        <dbReference type="EMBL" id="CAL1400433.1"/>
    </source>
</evidence>
<proteinExistence type="predicted"/>